<sequence>MASFMNSERDRGGSMLPDINKGSGRGMGNEIGVPVKRILKHQRMYSVVSNPQNAMGNMILREKFKLPDPNKGKIPRQIGGISSTINAKPAGKVSRSKKILPKFIRDDPAADGPKITEDDLRDGMMSLLNRGMIPKGVDVTPAFERGKAPFGLTQAKIHSFSHKTLRKPKTPSIAYKRPGTADRGEIGPATFITAGGDFENSYLNNIHKSDDNLFTNNQYAREETKEDVLENISPDNEDMDDVREDQIDIREQEEDYQLDVKDNQSIEGEELYSMYQISIKGGKVVETSPEYMSFKRANATKWGAVSLVLYLLEKLLNLYNVPYATIDCHKLVRLAEEELTRPNHEELLECCINKPQVEEIINNPLKKFKGPSGPDLAAICIQKNWRRFKAYTAFTLLKYSMSKATIIQRRWRLYQLMKNTKAKIKQFNEESINEWKIMMKEFRRRWPDVKKKRRVEIHINSFSFSEEKRLSMEKFQQRENSQISRIFSVKDPKVDVIYVAPFTLTNEVYEYYKKILELGELEKPENRFHIVVPENYVKFKETMSLTQTLIYSPKAIKRIKTLIEERQAYIVPGISTKEDVKLSINLGIPIMCGDPSKVSMYSTKSGAKRIFQQADVPSPISAYDIYDKREFEVSLCKLIAHNLYVNTWIFKIDDEFNGRGHAALNVDSIKTVIELRKRKFEITDNIIENKLVEVISKLLPKKVKIAMPSLYRNWDEYIEAFCHVGGVIEAAPSCNSKQVVSPSVSFFVAPDGEVDLIGSFDRFAAKEFVNAGCFFPQTSLPNINLMTLSKSIGDILYEKGVIGHVTVDLVAFPDPTNPKAHPLFWAVDINCSLSDYASACFHFDLLMEGRIDKFTGQYFVEVQKDPDELIDADAAQEAKDKTNKNEFFEPRSFMFCKYLHHPGLATIQFNTFFHMCRLESVSYDMEKRTGSTFCLYDCLQGGVIGLITVGEHRKVTVNYMVEALNFIQNQAGVIPSKAISEDSTRIDEINVGDVFSRVVSLVSYFKKGGYKASNYYNKTHYF</sequence>
<dbReference type="InterPro" id="IPR056855">
    <property type="entry name" value="ATP-grasp_IQCH"/>
</dbReference>
<organism evidence="3 4">
    <name type="scientific">Euplotes crassus</name>
    <dbReference type="NCBI Taxonomy" id="5936"/>
    <lineage>
        <taxon>Eukaryota</taxon>
        <taxon>Sar</taxon>
        <taxon>Alveolata</taxon>
        <taxon>Ciliophora</taxon>
        <taxon>Intramacronucleata</taxon>
        <taxon>Spirotrichea</taxon>
        <taxon>Hypotrichia</taxon>
        <taxon>Euplotida</taxon>
        <taxon>Euplotidae</taxon>
        <taxon>Moneuplotes</taxon>
    </lineage>
</organism>
<accession>A0AAD2D5P5</accession>
<feature type="region of interest" description="Disordered" evidence="1">
    <location>
        <begin position="1"/>
        <end position="29"/>
    </location>
</feature>
<evidence type="ECO:0000256" key="1">
    <source>
        <dbReference type="SAM" id="MobiDB-lite"/>
    </source>
</evidence>
<dbReference type="Pfam" id="PF24923">
    <property type="entry name" value="ATP-grasp_IQCH"/>
    <property type="match status" value="1"/>
</dbReference>
<dbReference type="Pfam" id="PF00612">
    <property type="entry name" value="IQ"/>
    <property type="match status" value="2"/>
</dbReference>
<feature type="domain" description="IQCH-like ATP-grasp" evidence="2">
    <location>
        <begin position="598"/>
        <end position="852"/>
    </location>
</feature>
<dbReference type="PANTHER" id="PTHR14465">
    <property type="entry name" value="IQ DOMAIN-CONTAINING PROTEIN H"/>
    <property type="match status" value="1"/>
</dbReference>
<dbReference type="EMBL" id="CAMPGE010022477">
    <property type="protein sequence ID" value="CAI2380513.1"/>
    <property type="molecule type" value="Genomic_DNA"/>
</dbReference>
<dbReference type="AlphaFoldDB" id="A0AAD2D5P5"/>
<dbReference type="Proteomes" id="UP001295684">
    <property type="component" value="Unassembled WGS sequence"/>
</dbReference>
<dbReference type="PANTHER" id="PTHR14465:SF0">
    <property type="entry name" value="IQ DOMAIN-CONTAINING PROTEIN H"/>
    <property type="match status" value="1"/>
</dbReference>
<gene>
    <name evidence="3" type="ORF">ECRASSUSDP1_LOCUS21949</name>
</gene>
<keyword evidence="4" id="KW-1185">Reference proteome</keyword>
<proteinExistence type="predicted"/>
<dbReference type="Gene3D" id="1.20.5.190">
    <property type="match status" value="1"/>
</dbReference>
<evidence type="ECO:0000313" key="3">
    <source>
        <dbReference type="EMBL" id="CAI2380513.1"/>
    </source>
</evidence>
<comment type="caution">
    <text evidence="3">The sequence shown here is derived from an EMBL/GenBank/DDBJ whole genome shotgun (WGS) entry which is preliminary data.</text>
</comment>
<protein>
    <recommendedName>
        <fullName evidence="2">IQCH-like ATP-grasp domain-containing protein</fullName>
    </recommendedName>
</protein>
<name>A0AAD2D5P5_EUPCR</name>
<dbReference type="InterPro" id="IPR000048">
    <property type="entry name" value="IQ_motif_EF-hand-BS"/>
</dbReference>
<evidence type="ECO:0000259" key="2">
    <source>
        <dbReference type="Pfam" id="PF24923"/>
    </source>
</evidence>
<reference evidence="3" key="1">
    <citation type="submission" date="2023-07" db="EMBL/GenBank/DDBJ databases">
        <authorList>
            <consortium name="AG Swart"/>
            <person name="Singh M."/>
            <person name="Singh A."/>
            <person name="Seah K."/>
            <person name="Emmerich C."/>
        </authorList>
    </citation>
    <scope>NUCLEOTIDE SEQUENCE</scope>
    <source>
        <strain evidence="3">DP1</strain>
    </source>
</reference>
<evidence type="ECO:0000313" key="4">
    <source>
        <dbReference type="Proteomes" id="UP001295684"/>
    </source>
</evidence>
<dbReference type="InterPro" id="IPR038752">
    <property type="entry name" value="IQCH"/>
</dbReference>